<dbReference type="RefSeq" id="XP_030832047.1">
    <property type="nucleotide sequence ID" value="XM_030976187.1"/>
</dbReference>
<evidence type="ECO:0000256" key="6">
    <source>
        <dbReference type="ARBA" id="ARBA00022692"/>
    </source>
</evidence>
<feature type="transmembrane region" description="Helical" evidence="11">
    <location>
        <begin position="822"/>
        <end position="847"/>
    </location>
</feature>
<dbReference type="InterPro" id="IPR037675">
    <property type="entry name" value="PIG-O_N"/>
</dbReference>
<keyword evidence="8 11" id="KW-1133">Transmembrane helix</keyword>
<keyword evidence="9 11" id="KW-0472">Membrane</keyword>
<evidence type="ECO:0000256" key="2">
    <source>
        <dbReference type="ARBA" id="ARBA00004687"/>
    </source>
</evidence>
<feature type="transmembrane region" description="Helical" evidence="11">
    <location>
        <begin position="535"/>
        <end position="553"/>
    </location>
</feature>
<dbReference type="InParanoid" id="A0A7M7N6M8"/>
<dbReference type="Pfam" id="PF19316">
    <property type="entry name" value="PIGO_PIGG"/>
    <property type="match status" value="1"/>
</dbReference>
<evidence type="ECO:0000313" key="13">
    <source>
        <dbReference type="EnsemblMetazoa" id="XP_030832047"/>
    </source>
</evidence>
<feature type="transmembrane region" description="Helical" evidence="11">
    <location>
        <begin position="1045"/>
        <end position="1069"/>
    </location>
</feature>
<dbReference type="InterPro" id="IPR045687">
    <property type="entry name" value="PIGG/GPI7_C"/>
</dbReference>
<dbReference type="FunCoup" id="A0A7M7N6M8">
    <property type="interactions" value="1957"/>
</dbReference>
<evidence type="ECO:0000256" key="1">
    <source>
        <dbReference type="ARBA" id="ARBA00004477"/>
    </source>
</evidence>
<evidence type="ECO:0000256" key="3">
    <source>
        <dbReference type="ARBA" id="ARBA00008695"/>
    </source>
</evidence>
<keyword evidence="10" id="KW-0325">Glycoprotein</keyword>
<dbReference type="GO" id="GO:0006506">
    <property type="term" value="P:GPI anchor biosynthetic process"/>
    <property type="evidence" value="ECO:0000318"/>
    <property type="project" value="GO_Central"/>
</dbReference>
<keyword evidence="14" id="KW-1185">Reference proteome</keyword>
<accession>A0A7M7N6M8</accession>
<comment type="subcellular location">
    <subcellularLocation>
        <location evidence="1">Endoplasmic reticulum membrane</location>
        <topology evidence="1">Multi-pass membrane protein</topology>
    </subcellularLocation>
</comment>
<evidence type="ECO:0000256" key="9">
    <source>
        <dbReference type="ARBA" id="ARBA00023136"/>
    </source>
</evidence>
<evidence type="ECO:0000256" key="7">
    <source>
        <dbReference type="ARBA" id="ARBA00022824"/>
    </source>
</evidence>
<dbReference type="KEGG" id="spu:584071"/>
<dbReference type="InterPro" id="IPR017850">
    <property type="entry name" value="Alkaline_phosphatase_core_sf"/>
</dbReference>
<dbReference type="SUPFAM" id="SSF53649">
    <property type="entry name" value="Alkaline phosphatase-like"/>
    <property type="match status" value="1"/>
</dbReference>
<dbReference type="AlphaFoldDB" id="A0A7M7N6M8"/>
<feature type="transmembrane region" description="Helical" evidence="11">
    <location>
        <begin position="510"/>
        <end position="529"/>
    </location>
</feature>
<evidence type="ECO:0000256" key="11">
    <source>
        <dbReference type="SAM" id="Phobius"/>
    </source>
</evidence>
<dbReference type="CTD" id="84720"/>
<comment type="similarity">
    <text evidence="3">Belongs to the PIGG/PIGN/PIGO family. PIGO subfamily.</text>
</comment>
<feature type="transmembrane region" description="Helical" evidence="11">
    <location>
        <begin position="892"/>
        <end position="913"/>
    </location>
</feature>
<reference evidence="13" key="2">
    <citation type="submission" date="2021-01" db="UniProtKB">
        <authorList>
            <consortium name="EnsemblMetazoa"/>
        </authorList>
    </citation>
    <scope>IDENTIFICATION</scope>
</reference>
<protein>
    <recommendedName>
        <fullName evidence="12">GPI ethanolamine phosphate transferase 2 C-terminal domain-containing protein</fullName>
    </recommendedName>
</protein>
<feature type="transmembrane region" description="Helical" evidence="11">
    <location>
        <begin position="565"/>
        <end position="590"/>
    </location>
</feature>
<dbReference type="Proteomes" id="UP000007110">
    <property type="component" value="Unassembled WGS sequence"/>
</dbReference>
<dbReference type="Pfam" id="PF01663">
    <property type="entry name" value="Phosphodiest"/>
    <property type="match status" value="1"/>
</dbReference>
<feature type="transmembrane region" description="Helical" evidence="11">
    <location>
        <begin position="9"/>
        <end position="27"/>
    </location>
</feature>
<reference evidence="14" key="1">
    <citation type="submission" date="2015-02" db="EMBL/GenBank/DDBJ databases">
        <title>Genome sequencing for Strongylocentrotus purpuratus.</title>
        <authorList>
            <person name="Murali S."/>
            <person name="Liu Y."/>
            <person name="Vee V."/>
            <person name="English A."/>
            <person name="Wang M."/>
            <person name="Skinner E."/>
            <person name="Han Y."/>
            <person name="Muzny D.M."/>
            <person name="Worley K.C."/>
            <person name="Gibbs R.A."/>
        </authorList>
    </citation>
    <scope>NUCLEOTIDE SEQUENCE</scope>
</reference>
<evidence type="ECO:0000256" key="5">
    <source>
        <dbReference type="ARBA" id="ARBA00022679"/>
    </source>
</evidence>
<feature type="transmembrane region" description="Helical" evidence="11">
    <location>
        <begin position="649"/>
        <end position="670"/>
    </location>
</feature>
<dbReference type="GO" id="GO:0005789">
    <property type="term" value="C:endoplasmic reticulum membrane"/>
    <property type="evidence" value="ECO:0000318"/>
    <property type="project" value="GO_Central"/>
</dbReference>
<evidence type="ECO:0000256" key="4">
    <source>
        <dbReference type="ARBA" id="ARBA00022502"/>
    </source>
</evidence>
<comment type="pathway">
    <text evidence="2">Glycolipid biosynthesis; glycosylphosphatidylinositol-anchor biosynthesis.</text>
</comment>
<feature type="transmembrane region" description="Helical" evidence="11">
    <location>
        <begin position="1005"/>
        <end position="1030"/>
    </location>
</feature>
<dbReference type="EnsemblMetazoa" id="XM_030976187">
    <property type="protein sequence ID" value="XP_030832047"/>
    <property type="gene ID" value="LOC584071"/>
</dbReference>
<evidence type="ECO:0000256" key="10">
    <source>
        <dbReference type="ARBA" id="ARBA00023180"/>
    </source>
</evidence>
<feature type="transmembrane region" description="Helical" evidence="11">
    <location>
        <begin position="853"/>
        <end position="871"/>
    </location>
</feature>
<feature type="transmembrane region" description="Helical" evidence="11">
    <location>
        <begin position="773"/>
        <end position="797"/>
    </location>
</feature>
<evidence type="ECO:0000313" key="14">
    <source>
        <dbReference type="Proteomes" id="UP000007110"/>
    </source>
</evidence>
<dbReference type="UniPathway" id="UPA00196"/>
<dbReference type="OrthoDB" id="272139at2759"/>
<feature type="transmembrane region" description="Helical" evidence="11">
    <location>
        <begin position="602"/>
        <end position="620"/>
    </location>
</feature>
<dbReference type="GO" id="GO:0051377">
    <property type="term" value="F:mannose-ethanolamine phosphotransferase activity"/>
    <property type="evidence" value="ECO:0000318"/>
    <property type="project" value="GO_Central"/>
</dbReference>
<sequence length="1082" mass="121128">MIMATTRTLFIVLIWLSLLYFGGIYLFTKGFLLTRIEIAERSENVCANPAGATGVRHGSDKGKSAAECTHQVRFKRAVVMLVDALRYDFAVFNKSLPSTEAAPFQNKLPIIHETVTNYPEQSVLFKALADPPTTTLQRLKGLITGSLPTFVDAGQNFASFEISEDNIVDQFVQAGKRVTFMGDDTWTSLFNNKFNKAFPFPSFNVKDLHSVDEGILTKLLPEIRKKDWDVVIAHFLGVDHCGHSLGPYHPSMGKKLTQINSVIKSVMQSLDKDTILFVLGDHGMTRSGDHGGDSQEEISTALFIYSPKMIIARSDIRAKRIPDVVSQIDFVPTLSLLLGISIPFSNLGAIISPLFTLAPPSEALGSKDNWQQINHRLVASRTNAKQIHRYITTYKEVAGDFPAEVYSELEALYQKAEGQMNRLEALMDADTMSEVTEESLLDLEERFRDYILGVKEMCRSVWAKFEMVYVYQGLGLVILTIIMAVVIVTLQHYTEPEKMDDLLQGLTKQLVTWAMCSTGAGFLLSQSTMLSPATSLIFIPCFTSILVMVLHLFSEVSNVSISRLLGSLTITSVFQSILVMSPIFLHSAFMTSDSHVINEGRAIVFFVKSVITFYVLVFSLQNYKSFYSDKEHGYVKGSFKLKKFISSPAMWMVVLGLAALVCVRCSSLFVSCREEQYWCTPSIFMQPLSLIPSEQSNLRSYRFLLSIASIAALPSVLIYHLSQQGNLSDLSGQVYSIRYAIPLASVCICMFWGQQALPEKLREHSPEWQQVVFPQIAYVMIAVAAILQWAFPLNLLIVKRPPKSAQEILDSDGADSEEQPPLVYGLGTVFSATYLHILVSMVLLLSLLNADGMATSVFLMVVEAVLFLEIYSATRRKQLTALRAMPELYKMGFYIVPWYVVGVWSLMASQYFFATGHQATFTAIKFDSAFIGFNGDFPRYLYFIPAALVSLNTFGSQIFFAAMLPLILIWPFTRGLWVTGNKVIQEDEQQGELNLHTNSDQAMRALFQICTMFLVFQACDLVGTMVAAAVLRRHLMAWNVFAPRFIFQGVAFGVTVPTVLITFLFFAYMQRCLAGWINRIPS</sequence>
<name>A0A7M7N6M8_STRPU</name>
<dbReference type="PANTHER" id="PTHR23071">
    <property type="entry name" value="PHOSPHATIDYLINOSITOL GLYCAN"/>
    <property type="match status" value="1"/>
</dbReference>
<organism evidence="13 14">
    <name type="scientific">Strongylocentrotus purpuratus</name>
    <name type="common">Purple sea urchin</name>
    <dbReference type="NCBI Taxonomy" id="7668"/>
    <lineage>
        <taxon>Eukaryota</taxon>
        <taxon>Metazoa</taxon>
        <taxon>Echinodermata</taxon>
        <taxon>Eleutherozoa</taxon>
        <taxon>Echinozoa</taxon>
        <taxon>Echinoidea</taxon>
        <taxon>Euechinoidea</taxon>
        <taxon>Echinacea</taxon>
        <taxon>Camarodonta</taxon>
        <taxon>Echinidea</taxon>
        <taxon>Strongylocentrotidae</taxon>
        <taxon>Strongylocentrotus</taxon>
    </lineage>
</organism>
<dbReference type="OMA" id="YPSFDIF"/>
<keyword evidence="4" id="KW-0337">GPI-anchor biosynthesis</keyword>
<dbReference type="Gene3D" id="3.40.720.10">
    <property type="entry name" value="Alkaline Phosphatase, subunit A"/>
    <property type="match status" value="1"/>
</dbReference>
<keyword evidence="6 11" id="KW-0812">Transmembrane</keyword>
<dbReference type="InterPro" id="IPR002591">
    <property type="entry name" value="Phosphodiest/P_Trfase"/>
</dbReference>
<dbReference type="GeneID" id="584071"/>
<feature type="domain" description="GPI ethanolamine phosphate transferase 2 C-terminal" evidence="12">
    <location>
        <begin position="906"/>
        <end position="1048"/>
    </location>
</feature>
<feature type="transmembrane region" description="Helical" evidence="11">
    <location>
        <begin position="469"/>
        <end position="490"/>
    </location>
</feature>
<proteinExistence type="inferred from homology"/>
<evidence type="ECO:0000256" key="8">
    <source>
        <dbReference type="ARBA" id="ARBA00022989"/>
    </source>
</evidence>
<feature type="transmembrane region" description="Helical" evidence="11">
    <location>
        <begin position="703"/>
        <end position="722"/>
    </location>
</feature>
<feature type="transmembrane region" description="Helical" evidence="11">
    <location>
        <begin position="734"/>
        <end position="753"/>
    </location>
</feature>
<dbReference type="InterPro" id="IPR039524">
    <property type="entry name" value="PIGO/GPI13"/>
</dbReference>
<keyword evidence="7" id="KW-0256">Endoplasmic reticulum</keyword>
<keyword evidence="5" id="KW-0808">Transferase</keyword>
<dbReference type="PANTHER" id="PTHR23071:SF1">
    <property type="entry name" value="GPI ETHANOLAMINE PHOSPHATE TRANSFERASE 3"/>
    <property type="match status" value="1"/>
</dbReference>
<evidence type="ECO:0000259" key="12">
    <source>
        <dbReference type="Pfam" id="PF19316"/>
    </source>
</evidence>
<dbReference type="CDD" id="cd16023">
    <property type="entry name" value="GPI_EPT_3"/>
    <property type="match status" value="1"/>
</dbReference>
<feature type="transmembrane region" description="Helical" evidence="11">
    <location>
        <begin position="940"/>
        <end position="970"/>
    </location>
</feature>